<dbReference type="CDD" id="cd01650">
    <property type="entry name" value="RT_nLTR_like"/>
    <property type="match status" value="1"/>
</dbReference>
<sequence length="399" mass="45926">MKKEILTSKLAKLLEEDRDDENLAEIIDTKIHLNMEIDKDESYWKQRARINWLKLGDKNTSFFHKQATQRKKRNLIQKLQSEDGREVEDNEKMMETARSYFIKLFSIESGSSTDRILSGVDTCVSEEDNVKLKARFTKEEIWTALTKMGQKKAPGEDGLPAIFYQKCWPIIGEDVSNYCLQQLNNGGKKGLIAVKLDMSKAYDRVDWNFMEKVMKKMGFEKRWVDMILKCVSSVPYSMMFNGLSSESFRPIRGLRQGDPLSPFLFLFCGEGLSSLMRLAKVENIIKGVKASRRGPAISHLLFADDYILFAVATERGAMSLKHILMEYEMNSGQCVNFDKSTVFYSTNTQESEKMAISQILAVRGSNDIERYLGLPSMVGRRKRLSFQNLKDHFKQRIDN</sequence>
<dbReference type="Proteomes" id="UP000325315">
    <property type="component" value="Unassembled WGS sequence"/>
</dbReference>
<proteinExistence type="predicted"/>
<organism evidence="2 3">
    <name type="scientific">Gossypium australe</name>
    <dbReference type="NCBI Taxonomy" id="47621"/>
    <lineage>
        <taxon>Eukaryota</taxon>
        <taxon>Viridiplantae</taxon>
        <taxon>Streptophyta</taxon>
        <taxon>Embryophyta</taxon>
        <taxon>Tracheophyta</taxon>
        <taxon>Spermatophyta</taxon>
        <taxon>Magnoliopsida</taxon>
        <taxon>eudicotyledons</taxon>
        <taxon>Gunneridae</taxon>
        <taxon>Pentapetalae</taxon>
        <taxon>rosids</taxon>
        <taxon>malvids</taxon>
        <taxon>Malvales</taxon>
        <taxon>Malvaceae</taxon>
        <taxon>Malvoideae</taxon>
        <taxon>Gossypium</taxon>
    </lineage>
</organism>
<dbReference type="Pfam" id="PF00078">
    <property type="entry name" value="RVT_1"/>
    <property type="match status" value="1"/>
</dbReference>
<gene>
    <name evidence="2" type="ORF">EPI10_032526</name>
</gene>
<dbReference type="PANTHER" id="PTHR46890">
    <property type="entry name" value="NON-LTR RETROLELEMENT REVERSE TRANSCRIPTASE-LIKE PROTEIN-RELATED"/>
    <property type="match status" value="1"/>
</dbReference>
<evidence type="ECO:0000313" key="3">
    <source>
        <dbReference type="Proteomes" id="UP000325315"/>
    </source>
</evidence>
<dbReference type="InterPro" id="IPR000477">
    <property type="entry name" value="RT_dom"/>
</dbReference>
<dbReference type="PROSITE" id="PS50878">
    <property type="entry name" value="RT_POL"/>
    <property type="match status" value="1"/>
</dbReference>
<accession>A0A5B6X3K6</accession>
<keyword evidence="2" id="KW-0808">Transferase</keyword>
<keyword evidence="3" id="KW-1185">Reference proteome</keyword>
<protein>
    <submittedName>
        <fullName evidence="2">Reverse transcriptase</fullName>
    </submittedName>
</protein>
<dbReference type="AlphaFoldDB" id="A0A5B6X3K6"/>
<dbReference type="OrthoDB" id="1741601at2759"/>
<evidence type="ECO:0000259" key="1">
    <source>
        <dbReference type="PROSITE" id="PS50878"/>
    </source>
</evidence>
<dbReference type="EMBL" id="SMMG02000001">
    <property type="protein sequence ID" value="KAA3488819.1"/>
    <property type="molecule type" value="Genomic_DNA"/>
</dbReference>
<reference evidence="3" key="1">
    <citation type="journal article" date="2019" name="Plant Biotechnol. J.">
        <title>Genome sequencing of the Australian wild diploid species Gossypium australe highlights disease resistance and delayed gland morphogenesis.</title>
        <authorList>
            <person name="Cai Y."/>
            <person name="Cai X."/>
            <person name="Wang Q."/>
            <person name="Wang P."/>
            <person name="Zhang Y."/>
            <person name="Cai C."/>
            <person name="Xu Y."/>
            <person name="Wang K."/>
            <person name="Zhou Z."/>
            <person name="Wang C."/>
            <person name="Geng S."/>
            <person name="Li B."/>
            <person name="Dong Q."/>
            <person name="Hou Y."/>
            <person name="Wang H."/>
            <person name="Ai P."/>
            <person name="Liu Z."/>
            <person name="Yi F."/>
            <person name="Sun M."/>
            <person name="An G."/>
            <person name="Cheng J."/>
            <person name="Zhang Y."/>
            <person name="Shi Q."/>
            <person name="Xie Y."/>
            <person name="Shi X."/>
            <person name="Chang Y."/>
            <person name="Huang F."/>
            <person name="Chen Y."/>
            <person name="Hong S."/>
            <person name="Mi L."/>
            <person name="Sun Q."/>
            <person name="Zhang L."/>
            <person name="Zhou B."/>
            <person name="Peng R."/>
            <person name="Zhang X."/>
            <person name="Liu F."/>
        </authorList>
    </citation>
    <scope>NUCLEOTIDE SEQUENCE [LARGE SCALE GENOMIC DNA]</scope>
    <source>
        <strain evidence="3">cv. PA1801</strain>
    </source>
</reference>
<feature type="domain" description="Reverse transcriptase" evidence="1">
    <location>
        <begin position="57"/>
        <end position="376"/>
    </location>
</feature>
<keyword evidence="2" id="KW-0548">Nucleotidyltransferase</keyword>
<evidence type="ECO:0000313" key="2">
    <source>
        <dbReference type="EMBL" id="KAA3488819.1"/>
    </source>
</evidence>
<dbReference type="InterPro" id="IPR043502">
    <property type="entry name" value="DNA/RNA_pol_sf"/>
</dbReference>
<keyword evidence="2" id="KW-0695">RNA-directed DNA polymerase</keyword>
<comment type="caution">
    <text evidence="2">The sequence shown here is derived from an EMBL/GenBank/DDBJ whole genome shotgun (WGS) entry which is preliminary data.</text>
</comment>
<dbReference type="SUPFAM" id="SSF56672">
    <property type="entry name" value="DNA/RNA polymerases"/>
    <property type="match status" value="1"/>
</dbReference>
<name>A0A5B6X3K6_9ROSI</name>
<dbReference type="InterPro" id="IPR052343">
    <property type="entry name" value="Retrotransposon-Effector_Assoc"/>
</dbReference>
<dbReference type="GO" id="GO:0003964">
    <property type="term" value="F:RNA-directed DNA polymerase activity"/>
    <property type="evidence" value="ECO:0007669"/>
    <property type="project" value="UniProtKB-KW"/>
</dbReference>
<dbReference type="PANTHER" id="PTHR46890:SF48">
    <property type="entry name" value="RNA-DIRECTED DNA POLYMERASE"/>
    <property type="match status" value="1"/>
</dbReference>